<dbReference type="GO" id="GO:0016757">
    <property type="term" value="F:glycosyltransferase activity"/>
    <property type="evidence" value="ECO:0007669"/>
    <property type="project" value="UniProtKB-KW"/>
</dbReference>
<keyword evidence="3" id="KW-1185">Reference proteome</keyword>
<dbReference type="InterPro" id="IPR007577">
    <property type="entry name" value="GlycoTrfase_DXD_sugar-bd_CS"/>
</dbReference>
<dbReference type="RefSeq" id="WP_116888652.1">
    <property type="nucleotide sequence ID" value="NZ_CP031641.1"/>
</dbReference>
<dbReference type="Proteomes" id="UP000258127">
    <property type="component" value="Chromosome"/>
</dbReference>
<dbReference type="Gene3D" id="3.90.550.20">
    <property type="match status" value="1"/>
</dbReference>
<evidence type="ECO:0000313" key="3">
    <source>
        <dbReference type="Proteomes" id="UP000258127"/>
    </source>
</evidence>
<dbReference type="EMBL" id="CP031641">
    <property type="protein sequence ID" value="AXO89105.1"/>
    <property type="molecule type" value="Genomic_DNA"/>
</dbReference>
<accession>A0AAI8KCQ3</accession>
<sequence length="905" mass="100922">MSPLPAENLHLVHAALVDFPRPDALAETLLRPWLKARGIDTPAQEIDVVTLHYQLEPLGEGRQHFRENAVITQKMSAVQALLSNWQGESAEGYGGFHFGDWAGIAPSGVLHLVERLNTEGTSPGFSAYRVFNGLYRRQTPALYGPATRLPVRAEDFQALIWGLHLNTLYKAQLDSYWSAHLNDYQRALKINFIAACNRQVAEGSLSEEARQMIWQAAGISRQDRFTLKVSLLNVYGYVATSLLCLRTEDSALTLLYIPGNSSPFLSFDTPLAMKHWFARQCQSADRRAALLTLFSPLDWPDGLDFSGLQTALAGLGRYPQPHRFLSSHSGFATSGLWTPELMVDYRADHYNPPITEELFGYLARHQQQRAYATLDSQVVSNQQIEKLRATRYLNIALVMLAPVAMVIPALAPLLAAGGLAQFSLGLDRVLNGRSLEDKVAGVQDQVFGLFNALPLVGTAAARSSALYRWCRPGFVSFRQLLQGSDSAEALALQPAEAAFREPTVQASTQTAAVVTRIDESLRHRFAAWLQTEAGLENDWVCYELNTDSFIRLSQIRQESPPRWIVSAEHANALVPMTDSRTVSDLQRMATLRALGIHVDLPLDYTPYQNMSRTPLEPLITSVWLGDRRLGEPFIDAIAHNARALHGSRYEYQLLLSRQNVANFDHNVSQLNAVAPRLRIRILEEQPFFLEFERSAYYPQYQAALRGDGLGATHFSSACDILRYRVLKHFGGLYMDTDDSLLLPKDGSVAALPLEQQDLRCSADGLLLAQPVSNDRLGMYIKFNSSLIGSHAGNPTLDAISDEILRRYRLEPTFYDHHPDPDLDPVGLHHYARRLNLLTGPGVLNDVIDQHLPWLRQLRETCTLLASPVHDVFSVVNSRALMDALASFAPLGDVADIGRAHSWLNH</sequence>
<dbReference type="Pfam" id="PF04488">
    <property type="entry name" value="Gly_transf_sug"/>
    <property type="match status" value="1"/>
</dbReference>
<dbReference type="Pfam" id="PF20178">
    <property type="entry name" value="ToxA_N"/>
    <property type="match status" value="1"/>
</dbReference>
<gene>
    <name evidence="2" type="ORF">DZC75_14240</name>
</gene>
<evidence type="ECO:0000313" key="2">
    <source>
        <dbReference type="EMBL" id="AXO89105.1"/>
    </source>
</evidence>
<organism evidence="2 3">
    <name type="scientific">Pseudomonas parafulva</name>
    <dbReference type="NCBI Taxonomy" id="157782"/>
    <lineage>
        <taxon>Bacteria</taxon>
        <taxon>Pseudomonadati</taxon>
        <taxon>Pseudomonadota</taxon>
        <taxon>Gammaproteobacteria</taxon>
        <taxon>Pseudomonadales</taxon>
        <taxon>Pseudomonadaceae</taxon>
        <taxon>Pseudomonas</taxon>
    </lineage>
</organism>
<dbReference type="InterPro" id="IPR046673">
    <property type="entry name" value="ToxA_N"/>
</dbReference>
<dbReference type="AlphaFoldDB" id="A0AAI8KCQ3"/>
<reference evidence="2 3" key="1">
    <citation type="submission" date="2018-08" db="EMBL/GenBank/DDBJ databases">
        <authorList>
            <person name="Lee Y."/>
            <person name="Kakembo D."/>
        </authorList>
    </citation>
    <scope>NUCLEOTIDE SEQUENCE [LARGE SCALE GENOMIC DNA]</scope>
    <source>
        <strain evidence="2 3">JBCS1880</strain>
    </source>
</reference>
<protein>
    <submittedName>
        <fullName evidence="2">Mannosyltransferase</fullName>
    </submittedName>
</protein>
<evidence type="ECO:0000259" key="1">
    <source>
        <dbReference type="Pfam" id="PF20178"/>
    </source>
</evidence>
<proteinExistence type="predicted"/>
<name>A0AAI8KCQ3_9PSED</name>
<keyword evidence="2" id="KW-0328">Glycosyltransferase</keyword>
<feature type="domain" description="Dermonecrotic toxin N-terminal" evidence="1">
    <location>
        <begin position="18"/>
        <end position="295"/>
    </location>
</feature>
<keyword evidence="2" id="KW-0808">Transferase</keyword>
<dbReference type="SUPFAM" id="SSF53448">
    <property type="entry name" value="Nucleotide-diphospho-sugar transferases"/>
    <property type="match status" value="1"/>
</dbReference>
<dbReference type="InterPro" id="IPR029044">
    <property type="entry name" value="Nucleotide-diphossugar_trans"/>
</dbReference>